<dbReference type="VEuPathDB" id="FungiDB:VP01_3565g2"/>
<sequence length="155" mass="17554">MKKKRTRSQKEAPGGLPLPPEVINLDAKEGSDKDSNPNLAPEKQSWVMIKKDLSGSTKLFHEHLMRMYQLVNPKLGKKINESQASMARYLKTEKLAPKVSSLLAEADLPFSVVKQKSFQSLIHLLNEQAVLLMNQLSRQNILTHLTRLNIQAQEK</sequence>
<dbReference type="OrthoDB" id="2504290at2759"/>
<reference evidence="2 3" key="1">
    <citation type="submission" date="2015-08" db="EMBL/GenBank/DDBJ databases">
        <title>Next Generation Sequencing and Analysis of the Genome of Puccinia sorghi L Schw, the Causal Agent of Maize Common Rust.</title>
        <authorList>
            <person name="Rochi L."/>
            <person name="Burguener G."/>
            <person name="Darino M."/>
            <person name="Turjanski A."/>
            <person name="Kreff E."/>
            <person name="Dieguez M.J."/>
            <person name="Sacco F."/>
        </authorList>
    </citation>
    <scope>NUCLEOTIDE SEQUENCE [LARGE SCALE GENOMIC DNA]</scope>
    <source>
        <strain evidence="2 3">RO10H11247</strain>
    </source>
</reference>
<protein>
    <submittedName>
        <fullName evidence="2">Uncharacterized protein</fullName>
    </submittedName>
</protein>
<evidence type="ECO:0000313" key="3">
    <source>
        <dbReference type="Proteomes" id="UP000037035"/>
    </source>
</evidence>
<accession>A0A0L6UVF2</accession>
<feature type="region of interest" description="Disordered" evidence="1">
    <location>
        <begin position="1"/>
        <end position="43"/>
    </location>
</feature>
<dbReference type="AlphaFoldDB" id="A0A0L6UVF2"/>
<feature type="non-terminal residue" evidence="2">
    <location>
        <position position="155"/>
    </location>
</feature>
<feature type="compositionally biased region" description="Basic and acidic residues" evidence="1">
    <location>
        <begin position="26"/>
        <end position="35"/>
    </location>
</feature>
<name>A0A0L6UVF2_9BASI</name>
<evidence type="ECO:0000256" key="1">
    <source>
        <dbReference type="SAM" id="MobiDB-lite"/>
    </source>
</evidence>
<proteinExistence type="predicted"/>
<evidence type="ECO:0000313" key="2">
    <source>
        <dbReference type="EMBL" id="KNZ52464.1"/>
    </source>
</evidence>
<comment type="caution">
    <text evidence="2">The sequence shown here is derived from an EMBL/GenBank/DDBJ whole genome shotgun (WGS) entry which is preliminary data.</text>
</comment>
<dbReference type="Proteomes" id="UP000037035">
    <property type="component" value="Unassembled WGS sequence"/>
</dbReference>
<dbReference type="EMBL" id="LAVV01008574">
    <property type="protein sequence ID" value="KNZ52464.1"/>
    <property type="molecule type" value="Genomic_DNA"/>
</dbReference>
<organism evidence="2 3">
    <name type="scientific">Puccinia sorghi</name>
    <dbReference type="NCBI Taxonomy" id="27349"/>
    <lineage>
        <taxon>Eukaryota</taxon>
        <taxon>Fungi</taxon>
        <taxon>Dikarya</taxon>
        <taxon>Basidiomycota</taxon>
        <taxon>Pucciniomycotina</taxon>
        <taxon>Pucciniomycetes</taxon>
        <taxon>Pucciniales</taxon>
        <taxon>Pucciniaceae</taxon>
        <taxon>Puccinia</taxon>
    </lineage>
</organism>
<keyword evidence="3" id="KW-1185">Reference proteome</keyword>
<gene>
    <name evidence="2" type="ORF">VP01_3565g2</name>
</gene>